<protein>
    <submittedName>
        <fullName evidence="1">Major capsid protein</fullName>
    </submittedName>
</protein>
<dbReference type="EMBL" id="BK032865">
    <property type="protein sequence ID" value="DAF64666.1"/>
    <property type="molecule type" value="Genomic_DNA"/>
</dbReference>
<reference evidence="1" key="1">
    <citation type="journal article" date="2021" name="Proc. Natl. Acad. Sci. U.S.A.">
        <title>A Catalog of Tens of Thousands of Viruses from Human Metagenomes Reveals Hidden Associations with Chronic Diseases.</title>
        <authorList>
            <person name="Tisza M.J."/>
            <person name="Buck C.B."/>
        </authorList>
    </citation>
    <scope>NUCLEOTIDE SEQUENCE</scope>
    <source>
        <strain evidence="1">Ct90d35</strain>
    </source>
</reference>
<dbReference type="Pfam" id="PF13252">
    <property type="entry name" value="Phage_capsid_3"/>
    <property type="match status" value="1"/>
</dbReference>
<sequence length="350" mass="37701">MSMILTMILVLTLVLAAMAVTTRHASGMQLFAEVQTTTSEGLSVEMKTYYDMTLIDEAEANLVHEQFGQKRPIPANGGLKIEFRKFASLPKALTPLTEGVTPPGKSLSVSKIEATVSQYGDFVTQSDVLEMTAIDNTIVEATKVLGRQAGMTLDTIVRNVMQSGNNVTYCPKVAADGAETPVTSRATLDNTCQLTVKVLQQVVAKLRAQNAPTINGKYVAIVHPYVAYDLMQDKDWKYPHQYAAPENIFNGEIGEIAGVRFLESSEAKIYTGGVFGTLIFGDGAYGVTEVTGGGLQTIIKQKGSAGTADPLDQRSSVGWKAMRTAEILIPQYLVRVESKSAAFSATATEN</sequence>
<dbReference type="InterPro" id="IPR025267">
    <property type="entry name" value="ORF017-like"/>
</dbReference>
<proteinExistence type="predicted"/>
<name>A0A8S5TNE9_9CAUD</name>
<dbReference type="NCBIfam" id="TIGR04387">
    <property type="entry name" value="capsid_maj_N4"/>
    <property type="match status" value="1"/>
</dbReference>
<evidence type="ECO:0000313" key="1">
    <source>
        <dbReference type="EMBL" id="DAF64666.1"/>
    </source>
</evidence>
<organism evidence="1">
    <name type="scientific">Podoviridae sp. ct90d35</name>
    <dbReference type="NCBI Taxonomy" id="2827724"/>
    <lineage>
        <taxon>Viruses</taxon>
        <taxon>Duplodnaviria</taxon>
        <taxon>Heunggongvirae</taxon>
        <taxon>Uroviricota</taxon>
        <taxon>Caudoviricetes</taxon>
    </lineage>
</organism>
<accession>A0A8S5TNE9</accession>